<dbReference type="InterPro" id="IPR003661">
    <property type="entry name" value="HisK_dim/P_dom"/>
</dbReference>
<feature type="transmembrane region" description="Helical" evidence="10">
    <location>
        <begin position="12"/>
        <end position="36"/>
    </location>
</feature>
<evidence type="ECO:0000256" key="4">
    <source>
        <dbReference type="ARBA" id="ARBA00022553"/>
    </source>
</evidence>
<comment type="catalytic activity">
    <reaction evidence="1">
        <text>ATP + protein L-histidine = ADP + protein N-phospho-L-histidine.</text>
        <dbReference type="EC" id="2.7.13.3"/>
    </reaction>
</comment>
<proteinExistence type="predicted"/>
<evidence type="ECO:0000256" key="3">
    <source>
        <dbReference type="ARBA" id="ARBA00012438"/>
    </source>
</evidence>
<evidence type="ECO:0000256" key="8">
    <source>
        <dbReference type="ARBA" id="ARBA00023136"/>
    </source>
</evidence>
<dbReference type="SUPFAM" id="SSF55874">
    <property type="entry name" value="ATPase domain of HSP90 chaperone/DNA topoisomerase II/histidine kinase"/>
    <property type="match status" value="1"/>
</dbReference>
<dbReference type="Gene3D" id="6.10.340.10">
    <property type="match status" value="1"/>
</dbReference>
<dbReference type="EC" id="2.7.13.3" evidence="3"/>
<dbReference type="InterPro" id="IPR003660">
    <property type="entry name" value="HAMP_dom"/>
</dbReference>
<dbReference type="EMBL" id="CACRTO010000013">
    <property type="protein sequence ID" value="VYU06986.1"/>
    <property type="molecule type" value="Genomic_DNA"/>
</dbReference>
<sequence length="504" mass="57276">MKQKNKFTISKKIFIITFGLIFIVLIFSMLFQYIFFEDFYLRKKINDLAKDSVEFTQLYSYQNTNRILGTAMSNFEQDTNSKVAIFTLDGRLKAIRDPNASAEELQTFAAFCEELINDDKLMNDVLSSGKPQAKVYDNKYTKSTKIGVLTPMSLNSKNDSIFVTVSSMQPINEATVVIKEFYFYLFLGFSIIGIILSSIYANLISKPLVNINKVAKRMSAMDFSAKCDVESDDEIGDLATTLNFLSSTLKNTLEDLKYKNKKLEEDIEKERKLESMRKDFVDSVSHDLKTPIGIIEGYAEGLKDGIATGESASLYLDTIIDEANKMNKLVSNMLELSKLEAGISNILIERFNILRLIQKLIKSFSLEFEANNITLDLISDFEYCYVIGDTLQLEQVMTNLISNALKYTPRGEKVIIEVLDKNEIVDISVENKGANIPNEELSKLYNKFYKLDKARNSSQSSNGLGLAIVKRILTLHESNYKLYNTEDGVKFEFTLKKANEDEIE</sequence>
<gene>
    <name evidence="13" type="primary">phoR_5</name>
    <name evidence="13" type="ORF">CTLFYP3_01399</name>
</gene>
<dbReference type="Pfam" id="PF00512">
    <property type="entry name" value="HisKA"/>
    <property type="match status" value="1"/>
</dbReference>
<keyword evidence="8 10" id="KW-0472">Membrane</keyword>
<dbReference type="SMART" id="SM00304">
    <property type="entry name" value="HAMP"/>
    <property type="match status" value="1"/>
</dbReference>
<evidence type="ECO:0000256" key="7">
    <source>
        <dbReference type="ARBA" id="ARBA00023012"/>
    </source>
</evidence>
<comment type="subcellular location">
    <subcellularLocation>
        <location evidence="2">Membrane</location>
    </subcellularLocation>
</comment>
<dbReference type="CDD" id="cd06225">
    <property type="entry name" value="HAMP"/>
    <property type="match status" value="1"/>
</dbReference>
<evidence type="ECO:0000259" key="12">
    <source>
        <dbReference type="PROSITE" id="PS50885"/>
    </source>
</evidence>
<dbReference type="GO" id="GO:0016036">
    <property type="term" value="P:cellular response to phosphate starvation"/>
    <property type="evidence" value="ECO:0007669"/>
    <property type="project" value="TreeGrafter"/>
</dbReference>
<name>A0A6N3BQC3_9CLOT</name>
<dbReference type="FunFam" id="3.30.565.10:FF:000006">
    <property type="entry name" value="Sensor histidine kinase WalK"/>
    <property type="match status" value="1"/>
</dbReference>
<dbReference type="Pfam" id="PF00672">
    <property type="entry name" value="HAMP"/>
    <property type="match status" value="1"/>
</dbReference>
<dbReference type="InterPro" id="IPR050351">
    <property type="entry name" value="BphY/WalK/GraS-like"/>
</dbReference>
<dbReference type="FunFam" id="1.10.287.130:FF:000001">
    <property type="entry name" value="Two-component sensor histidine kinase"/>
    <property type="match status" value="1"/>
</dbReference>
<dbReference type="PANTHER" id="PTHR45453">
    <property type="entry name" value="PHOSPHATE REGULON SENSOR PROTEIN PHOR"/>
    <property type="match status" value="1"/>
</dbReference>
<dbReference type="InterPro" id="IPR003594">
    <property type="entry name" value="HATPase_dom"/>
</dbReference>
<dbReference type="Pfam" id="PF02518">
    <property type="entry name" value="HATPase_c"/>
    <property type="match status" value="1"/>
</dbReference>
<dbReference type="GO" id="GO:0000155">
    <property type="term" value="F:phosphorelay sensor kinase activity"/>
    <property type="evidence" value="ECO:0007669"/>
    <property type="project" value="InterPro"/>
</dbReference>
<dbReference type="InterPro" id="IPR004358">
    <property type="entry name" value="Sig_transdc_His_kin-like_C"/>
</dbReference>
<feature type="coiled-coil region" evidence="9">
    <location>
        <begin position="246"/>
        <end position="273"/>
    </location>
</feature>
<dbReference type="SUPFAM" id="SSF47384">
    <property type="entry name" value="Homodimeric domain of signal transducing histidine kinase"/>
    <property type="match status" value="1"/>
</dbReference>
<keyword evidence="7" id="KW-0902">Two-component regulatory system</keyword>
<dbReference type="Gene3D" id="1.10.287.130">
    <property type="match status" value="1"/>
</dbReference>
<dbReference type="InterPro" id="IPR036097">
    <property type="entry name" value="HisK_dim/P_sf"/>
</dbReference>
<dbReference type="PRINTS" id="PR00344">
    <property type="entry name" value="BCTRLSENSOR"/>
</dbReference>
<dbReference type="InterPro" id="IPR036890">
    <property type="entry name" value="HATPase_C_sf"/>
</dbReference>
<feature type="domain" description="HAMP" evidence="12">
    <location>
        <begin position="202"/>
        <end position="254"/>
    </location>
</feature>
<feature type="domain" description="Histidine kinase" evidence="11">
    <location>
        <begin position="283"/>
        <end position="499"/>
    </location>
</feature>
<dbReference type="Gene3D" id="3.30.565.10">
    <property type="entry name" value="Histidine kinase-like ATPase, C-terminal domain"/>
    <property type="match status" value="1"/>
</dbReference>
<dbReference type="InterPro" id="IPR005467">
    <property type="entry name" value="His_kinase_dom"/>
</dbReference>
<dbReference type="AlphaFoldDB" id="A0A6N3BQC3"/>
<reference evidence="13" key="1">
    <citation type="submission" date="2019-11" db="EMBL/GenBank/DDBJ databases">
        <authorList>
            <person name="Feng L."/>
        </authorList>
    </citation>
    <scope>NUCLEOTIDE SEQUENCE</scope>
    <source>
        <strain evidence="13">CTertiumLFYP3</strain>
    </source>
</reference>
<keyword evidence="10" id="KW-0812">Transmembrane</keyword>
<dbReference type="CDD" id="cd00075">
    <property type="entry name" value="HATPase"/>
    <property type="match status" value="1"/>
</dbReference>
<evidence type="ECO:0000256" key="6">
    <source>
        <dbReference type="ARBA" id="ARBA00022777"/>
    </source>
</evidence>
<evidence type="ECO:0000256" key="1">
    <source>
        <dbReference type="ARBA" id="ARBA00000085"/>
    </source>
</evidence>
<dbReference type="PROSITE" id="PS50109">
    <property type="entry name" value="HIS_KIN"/>
    <property type="match status" value="1"/>
</dbReference>
<keyword evidence="9" id="KW-0175">Coiled coil</keyword>
<evidence type="ECO:0000256" key="10">
    <source>
        <dbReference type="SAM" id="Phobius"/>
    </source>
</evidence>
<protein>
    <recommendedName>
        <fullName evidence="3">histidine kinase</fullName>
        <ecNumber evidence="3">2.7.13.3</ecNumber>
    </recommendedName>
</protein>
<dbReference type="RefSeq" id="WP_421755510.1">
    <property type="nucleotide sequence ID" value="NZ_CACRTO010000013.1"/>
</dbReference>
<evidence type="ECO:0000256" key="9">
    <source>
        <dbReference type="SAM" id="Coils"/>
    </source>
</evidence>
<dbReference type="GO" id="GO:0005886">
    <property type="term" value="C:plasma membrane"/>
    <property type="evidence" value="ECO:0007669"/>
    <property type="project" value="TreeGrafter"/>
</dbReference>
<evidence type="ECO:0000313" key="13">
    <source>
        <dbReference type="EMBL" id="VYU06986.1"/>
    </source>
</evidence>
<evidence type="ECO:0000259" key="11">
    <source>
        <dbReference type="PROSITE" id="PS50109"/>
    </source>
</evidence>
<dbReference type="SMART" id="SM00387">
    <property type="entry name" value="HATPase_c"/>
    <property type="match status" value="1"/>
</dbReference>
<organism evidence="13">
    <name type="scientific">Clostridium tertium</name>
    <dbReference type="NCBI Taxonomy" id="1559"/>
    <lineage>
        <taxon>Bacteria</taxon>
        <taxon>Bacillati</taxon>
        <taxon>Bacillota</taxon>
        <taxon>Clostridia</taxon>
        <taxon>Eubacteriales</taxon>
        <taxon>Clostridiaceae</taxon>
        <taxon>Clostridium</taxon>
    </lineage>
</organism>
<evidence type="ECO:0000256" key="5">
    <source>
        <dbReference type="ARBA" id="ARBA00022679"/>
    </source>
</evidence>
<dbReference type="GO" id="GO:0004721">
    <property type="term" value="F:phosphoprotein phosphatase activity"/>
    <property type="evidence" value="ECO:0007669"/>
    <property type="project" value="TreeGrafter"/>
</dbReference>
<keyword evidence="5 13" id="KW-0808">Transferase</keyword>
<dbReference type="PROSITE" id="PS50885">
    <property type="entry name" value="HAMP"/>
    <property type="match status" value="1"/>
</dbReference>
<dbReference type="SMART" id="SM00388">
    <property type="entry name" value="HisKA"/>
    <property type="match status" value="1"/>
</dbReference>
<dbReference type="CDD" id="cd00082">
    <property type="entry name" value="HisKA"/>
    <property type="match status" value="1"/>
</dbReference>
<keyword evidence="6" id="KW-0418">Kinase</keyword>
<dbReference type="SUPFAM" id="SSF158472">
    <property type="entry name" value="HAMP domain-like"/>
    <property type="match status" value="1"/>
</dbReference>
<keyword evidence="4" id="KW-0597">Phosphoprotein</keyword>
<evidence type="ECO:0000256" key="2">
    <source>
        <dbReference type="ARBA" id="ARBA00004370"/>
    </source>
</evidence>
<keyword evidence="10" id="KW-1133">Transmembrane helix</keyword>
<feature type="transmembrane region" description="Helical" evidence="10">
    <location>
        <begin position="181"/>
        <end position="203"/>
    </location>
</feature>
<accession>A0A6N3BQC3</accession>
<dbReference type="PANTHER" id="PTHR45453:SF3">
    <property type="entry name" value="HISTIDINE KINASE"/>
    <property type="match status" value="1"/>
</dbReference>